<dbReference type="EMBL" id="FN647789">
    <property type="protein sequence ID" value="CBN79515.2"/>
    <property type="molecule type" value="Genomic_DNA"/>
</dbReference>
<feature type="non-terminal residue" evidence="2">
    <location>
        <position position="1"/>
    </location>
</feature>
<feature type="compositionally biased region" description="Basic and acidic residues" evidence="1">
    <location>
        <begin position="374"/>
        <end position="394"/>
    </location>
</feature>
<feature type="compositionally biased region" description="Polar residues" evidence="1">
    <location>
        <begin position="64"/>
        <end position="81"/>
    </location>
</feature>
<protein>
    <recommendedName>
        <fullName evidence="4">NB-ARC domain-containing protein</fullName>
    </recommendedName>
</protein>
<dbReference type="Proteomes" id="UP000002630">
    <property type="component" value="Linkage Group LG09"/>
</dbReference>
<dbReference type="EMBL" id="FN649734">
    <property type="protein sequence ID" value="CBN79515.2"/>
    <property type="molecule type" value="Genomic_DNA"/>
</dbReference>
<feature type="region of interest" description="Disordered" evidence="1">
    <location>
        <begin position="937"/>
        <end position="958"/>
    </location>
</feature>
<dbReference type="OrthoDB" id="10604237at2759"/>
<feature type="compositionally biased region" description="Polar residues" evidence="1">
    <location>
        <begin position="1"/>
        <end position="11"/>
    </location>
</feature>
<feature type="non-terminal residue" evidence="2">
    <location>
        <position position="958"/>
    </location>
</feature>
<feature type="region of interest" description="Disordered" evidence="1">
    <location>
        <begin position="882"/>
        <end position="915"/>
    </location>
</feature>
<feature type="compositionally biased region" description="Basic and acidic residues" evidence="1">
    <location>
        <begin position="36"/>
        <end position="53"/>
    </location>
</feature>
<evidence type="ECO:0000256" key="1">
    <source>
        <dbReference type="SAM" id="MobiDB-lite"/>
    </source>
</evidence>
<feature type="compositionally biased region" description="Gly residues" evidence="1">
    <location>
        <begin position="902"/>
        <end position="915"/>
    </location>
</feature>
<feature type="compositionally biased region" description="Low complexity" evidence="1">
    <location>
        <begin position="137"/>
        <end position="156"/>
    </location>
</feature>
<feature type="region of interest" description="Disordered" evidence="1">
    <location>
        <begin position="374"/>
        <end position="415"/>
    </location>
</feature>
<proteinExistence type="predicted"/>
<dbReference type="AlphaFoldDB" id="D8LCK2"/>
<evidence type="ECO:0000313" key="2">
    <source>
        <dbReference type="EMBL" id="CBN79515.2"/>
    </source>
</evidence>
<keyword evidence="3" id="KW-1185">Reference proteome</keyword>
<feature type="region of interest" description="Disordered" evidence="1">
    <location>
        <begin position="1"/>
        <end position="156"/>
    </location>
</feature>
<name>D8LCK2_ECTSI</name>
<dbReference type="InterPro" id="IPR027417">
    <property type="entry name" value="P-loop_NTPase"/>
</dbReference>
<reference evidence="2 3" key="1">
    <citation type="journal article" date="2010" name="Nature">
        <title>The Ectocarpus genome and the independent evolution of multicellularity in brown algae.</title>
        <authorList>
            <person name="Cock J.M."/>
            <person name="Sterck L."/>
            <person name="Rouze P."/>
            <person name="Scornet D."/>
            <person name="Allen A.E."/>
            <person name="Amoutzias G."/>
            <person name="Anthouard V."/>
            <person name="Artiguenave F."/>
            <person name="Aury J.M."/>
            <person name="Badger J.H."/>
            <person name="Beszteri B."/>
            <person name="Billiau K."/>
            <person name="Bonnet E."/>
            <person name="Bothwell J.H."/>
            <person name="Bowler C."/>
            <person name="Boyen C."/>
            <person name="Brownlee C."/>
            <person name="Carrano C.J."/>
            <person name="Charrier B."/>
            <person name="Cho G.Y."/>
            <person name="Coelho S.M."/>
            <person name="Collen J."/>
            <person name="Corre E."/>
            <person name="Da Silva C."/>
            <person name="Delage L."/>
            <person name="Delaroque N."/>
            <person name="Dittami S.M."/>
            <person name="Doulbeau S."/>
            <person name="Elias M."/>
            <person name="Farnham G."/>
            <person name="Gachon C.M."/>
            <person name="Gschloessl B."/>
            <person name="Heesch S."/>
            <person name="Jabbari K."/>
            <person name="Jubin C."/>
            <person name="Kawai H."/>
            <person name="Kimura K."/>
            <person name="Kloareg B."/>
            <person name="Kupper F.C."/>
            <person name="Lang D."/>
            <person name="Le Bail A."/>
            <person name="Leblanc C."/>
            <person name="Lerouge P."/>
            <person name="Lohr M."/>
            <person name="Lopez P.J."/>
            <person name="Martens C."/>
            <person name="Maumus F."/>
            <person name="Michel G."/>
            <person name="Miranda-Saavedra D."/>
            <person name="Morales J."/>
            <person name="Moreau H."/>
            <person name="Motomura T."/>
            <person name="Nagasato C."/>
            <person name="Napoli C.A."/>
            <person name="Nelson D.R."/>
            <person name="Nyvall-Collen P."/>
            <person name="Peters A.F."/>
            <person name="Pommier C."/>
            <person name="Potin P."/>
            <person name="Poulain J."/>
            <person name="Quesneville H."/>
            <person name="Read B."/>
            <person name="Rensing S.A."/>
            <person name="Ritter A."/>
            <person name="Rousvoal S."/>
            <person name="Samanta M."/>
            <person name="Samson G."/>
            <person name="Schroeder D.C."/>
            <person name="Segurens B."/>
            <person name="Strittmatter M."/>
            <person name="Tonon T."/>
            <person name="Tregear J.W."/>
            <person name="Valentin K."/>
            <person name="von Dassow P."/>
            <person name="Yamagishi T."/>
            <person name="Van de Peer Y."/>
            <person name="Wincker P."/>
        </authorList>
    </citation>
    <scope>NUCLEOTIDE SEQUENCE [LARGE SCALE GENOMIC DNA]</scope>
    <source>
        <strain evidence="3">Ec32 / CCAP1310/4</strain>
    </source>
</reference>
<dbReference type="Gene3D" id="3.40.50.300">
    <property type="entry name" value="P-loop containing nucleotide triphosphate hydrolases"/>
    <property type="match status" value="1"/>
</dbReference>
<organism evidence="2 3">
    <name type="scientific">Ectocarpus siliculosus</name>
    <name type="common">Brown alga</name>
    <name type="synonym">Conferva siliculosa</name>
    <dbReference type="NCBI Taxonomy" id="2880"/>
    <lineage>
        <taxon>Eukaryota</taxon>
        <taxon>Sar</taxon>
        <taxon>Stramenopiles</taxon>
        <taxon>Ochrophyta</taxon>
        <taxon>PX clade</taxon>
        <taxon>Phaeophyceae</taxon>
        <taxon>Ectocarpales</taxon>
        <taxon>Ectocarpaceae</taxon>
        <taxon>Ectocarpus</taxon>
    </lineage>
</organism>
<feature type="compositionally biased region" description="Gly residues" evidence="1">
    <location>
        <begin position="938"/>
        <end position="958"/>
    </location>
</feature>
<accession>D8LCK2</accession>
<feature type="compositionally biased region" description="Gly residues" evidence="1">
    <location>
        <begin position="14"/>
        <end position="30"/>
    </location>
</feature>
<sequence>MGCAQSCQQSNRLGSGGGGGGRSGGLGGGAVQVEGDFGRDGRGGVGVGREDNNKPSVSSISSSHRQQQTGRVQKPATSPTACHSLDRRRGLGRGEAGPPGASDGEGWDAVAQDDGEQSSSGSDKQPMQPAGAGAGAGDDATPPAAANNLKSNNTTTSSIITSSTFSTATTAATTSNMKKQVSRSNSAISSASVSHGQAAAVAAAAAGGGGAAVAAPAVAALQGLLAAVRAARACRRQLDALSEICDSAVAMLIETCQSPPPPAPTTAPAAAAAALLMGGGSGGGGGGGGSNGGGSGVVGDIHGSGNGSDTGAASLVAAAAAAAAGAAPSQPPVSRNLRAAAELLGAEVVGITALAEACSPRGILESLALATRRDVSKRKPGEGGHRRGGRHDGDAGGGEPGVGAEEEEKEGAAAAAAGAAAATPVAVVSLRKEKAAKFRATAERVRLIVGRLEVSRDVTSPPAAAAVAVAAAEGGGVAAPVHGGDVSFFPAARAVWEDEEEGGGGEAEREDEGVEAFRSEFVESVEEAGGLKALTLSWTGVARLEEAFLAWVVEAGGNTGTDLKAEILRVSSLAEALVKDEARPLAGQGSSSSSPGFPSLSRLLGADGGGAGGKGETVVTFAGSSGAGKACLAAEVVGRRDVRAKFGDSVLWLQVGRSGGTDLACLLHRLAHAYHRVVLCKRLRNPPPLPPISRFRGPRNGEAAAEAAAAAAAAAETPGDGGSEEAAAATAAAATAASAEATATAAATWFTPYMSGLGLRCLVVLEDVWEAEVVAAASAAGFDLVVTTAFRDLVPDSPLCTRLDVGGLARDEARSLLRRCSGLAWQAPLPPSADGVIKACGALALPLTIAGSLPAVRCRSDEAAWANLYSILSHKATRLGESSSCSENHRRGRSNASTTSSAGGGGGGGGPASSGTAGGSFLGTFAGGGAWINATAAGSGGSGLAPHGRGAGGHDGSG</sequence>
<dbReference type="InParanoid" id="D8LCK2"/>
<evidence type="ECO:0000313" key="3">
    <source>
        <dbReference type="Proteomes" id="UP000002630"/>
    </source>
</evidence>
<evidence type="ECO:0008006" key="4">
    <source>
        <dbReference type="Google" id="ProtNLM"/>
    </source>
</evidence>
<gene>
    <name evidence="2" type="ORF">Esi_0011_0035</name>
</gene>